<dbReference type="Proteomes" id="UP001062165">
    <property type="component" value="Chromosome"/>
</dbReference>
<protein>
    <submittedName>
        <fullName evidence="1">Uncharacterized protein</fullName>
    </submittedName>
</protein>
<organism evidence="1 2">
    <name type="scientific">Reichenbachiella carrageenanivorans</name>
    <dbReference type="NCBI Taxonomy" id="2979869"/>
    <lineage>
        <taxon>Bacteria</taxon>
        <taxon>Pseudomonadati</taxon>
        <taxon>Bacteroidota</taxon>
        <taxon>Cytophagia</taxon>
        <taxon>Cytophagales</taxon>
        <taxon>Reichenbachiellaceae</taxon>
        <taxon>Reichenbachiella</taxon>
    </lineage>
</organism>
<dbReference type="EMBL" id="CP106735">
    <property type="protein sequence ID" value="UXX80959.1"/>
    <property type="molecule type" value="Genomic_DNA"/>
</dbReference>
<dbReference type="RefSeq" id="WP_263052688.1">
    <property type="nucleotide sequence ID" value="NZ_CP106735.1"/>
</dbReference>
<gene>
    <name evidence="1" type="ORF">N7E81_07590</name>
</gene>
<accession>A0ABY6D577</accession>
<evidence type="ECO:0000313" key="1">
    <source>
        <dbReference type="EMBL" id="UXX80959.1"/>
    </source>
</evidence>
<reference evidence="1" key="1">
    <citation type="submission" date="2022-10" db="EMBL/GenBank/DDBJ databases">
        <title>Comparative genomics and taxonomic characterization of three novel marine species of genus Reichenbachiella exhibiting antioxidant and polysaccharide degradation activities.</title>
        <authorList>
            <person name="Muhammad N."/>
            <person name="Lee Y.-J."/>
            <person name="Ko J."/>
            <person name="Kim S.-G."/>
        </authorList>
    </citation>
    <scope>NUCLEOTIDE SEQUENCE</scope>
    <source>
        <strain evidence="1">Wsw4-B4</strain>
    </source>
</reference>
<evidence type="ECO:0000313" key="2">
    <source>
        <dbReference type="Proteomes" id="UP001062165"/>
    </source>
</evidence>
<sequence length="234" mass="27546">MKILEVLNEFRFSCSSCKLEVFGGELINDTLYLKNSDIGKPDGLLQRFNPRFFKNIKLLMQNIHTAMDYFLAFDKHVFDTVNLVITKEGNSQFYIDSDGYYWRMYQLMSRRELYKVQSKEERAYDWASAFGKFISNIDELPIQSFVEIDPVDLLQETAINKKEPREIKNEIDYVLRLTRQLSVMNKILKEEECLSSTIVREAARLDRKQLSVLNRASTCSNIDLKINRSQFLIY</sequence>
<name>A0ABY6D577_9BACT</name>
<proteinExistence type="predicted"/>
<keyword evidence="2" id="KW-1185">Reference proteome</keyword>